<dbReference type="EMBL" id="CP014674">
    <property type="protein sequence ID" value="AOX17279.1"/>
    <property type="molecule type" value="Genomic_DNA"/>
</dbReference>
<organism evidence="1 2">
    <name type="scientific">Kozakia baliensis</name>
    <dbReference type="NCBI Taxonomy" id="153496"/>
    <lineage>
        <taxon>Bacteria</taxon>
        <taxon>Pseudomonadati</taxon>
        <taxon>Pseudomonadota</taxon>
        <taxon>Alphaproteobacteria</taxon>
        <taxon>Acetobacterales</taxon>
        <taxon>Acetobacteraceae</taxon>
        <taxon>Kozakia</taxon>
    </lineage>
</organism>
<evidence type="ECO:0000313" key="1">
    <source>
        <dbReference type="EMBL" id="AOX17279.1"/>
    </source>
</evidence>
<sequence>MLMRSDPNRLLDAAAFYESLRGRRATHLVTERLKALLPDPARKRILGLGYAQPFLAHWPGLASAGWVGSARLKTSMTQRPPRLPDADWMRRDCIVASDCLPFDDLSLDVILVVHGLELAGQAPLLRAAWKALADDGVMILVVPNRSGFWAHDDSTPFGYGTPYSAGQLDRLLARAMFRAEQTATVLAVPPPILRLGKRTAGFIDRIGCVAGRRLGGLHLVVARKDLYAGLPLQPEKATLPLPRQVADMAHARRCSMREHS</sequence>
<dbReference type="OrthoDB" id="9800231at2"/>
<gene>
    <name evidence="1" type="ORF">A0U89_09185</name>
</gene>
<dbReference type="InterPro" id="IPR029063">
    <property type="entry name" value="SAM-dependent_MTases_sf"/>
</dbReference>
<dbReference type="RefSeq" id="WP_070402918.1">
    <property type="nucleotide sequence ID" value="NZ_BJVW01000001.1"/>
</dbReference>
<keyword evidence="2" id="KW-1185">Reference proteome</keyword>
<dbReference type="STRING" id="153496.A0U89_09185"/>
<dbReference type="KEGG" id="kba:A0U89_09185"/>
<name>A0A1D8UUG7_9PROT</name>
<protein>
    <submittedName>
        <fullName evidence="1">Uncharacterized protein</fullName>
    </submittedName>
</protein>
<accession>A0A1D8UUG7</accession>
<dbReference type="AlphaFoldDB" id="A0A1D8UUG7"/>
<reference evidence="1 2" key="1">
    <citation type="journal article" date="2016" name="Microb. Cell Fact.">
        <title>Dissection of exopolysaccharide biosynthesis in Kozakia baliensis.</title>
        <authorList>
            <person name="Brandt J.U."/>
            <person name="Jakob F."/>
            <person name="Behr J."/>
            <person name="Geissler A.J."/>
            <person name="Vogel R.F."/>
        </authorList>
    </citation>
    <scope>NUCLEOTIDE SEQUENCE [LARGE SCALE GENOMIC DNA]</scope>
    <source>
        <strain evidence="1 2">DSM 14400</strain>
    </source>
</reference>
<dbReference type="eggNOG" id="COG2226">
    <property type="taxonomic scope" value="Bacteria"/>
</dbReference>
<proteinExistence type="predicted"/>
<evidence type="ECO:0000313" key="2">
    <source>
        <dbReference type="Proteomes" id="UP000179145"/>
    </source>
</evidence>
<dbReference type="Gene3D" id="3.40.50.150">
    <property type="entry name" value="Vaccinia Virus protein VP39"/>
    <property type="match status" value="1"/>
</dbReference>
<dbReference type="Proteomes" id="UP000179145">
    <property type="component" value="Chromosome"/>
</dbReference>
<dbReference type="SUPFAM" id="SSF53335">
    <property type="entry name" value="S-adenosyl-L-methionine-dependent methyltransferases"/>
    <property type="match status" value="1"/>
</dbReference>